<organism evidence="3 5">
    <name type="scientific">Candidatus Phytoplasma oryzae</name>
    <dbReference type="NCBI Taxonomy" id="203274"/>
    <lineage>
        <taxon>Bacteria</taxon>
        <taxon>Bacillati</taxon>
        <taxon>Mycoplasmatota</taxon>
        <taxon>Mollicutes</taxon>
        <taxon>Acholeplasmatales</taxon>
        <taxon>Acholeplasmataceae</taxon>
        <taxon>Candidatus Phytoplasma</taxon>
        <taxon>16SrXI (Rice yellow dwarf group)</taxon>
    </lineage>
</organism>
<evidence type="ECO:0000313" key="6">
    <source>
        <dbReference type="Proteomes" id="UP000249343"/>
    </source>
</evidence>
<dbReference type="Proteomes" id="UP000249343">
    <property type="component" value="Unassembled WGS sequence"/>
</dbReference>
<dbReference type="Pfam" id="PF13416">
    <property type="entry name" value="SBP_bac_8"/>
    <property type="match status" value="1"/>
</dbReference>
<keyword evidence="2" id="KW-0812">Transmembrane</keyword>
<keyword evidence="2" id="KW-1133">Transmembrane helix</keyword>
<dbReference type="EMBL" id="LTBM01000003">
    <property type="protein sequence ID" value="KXT29298.1"/>
    <property type="molecule type" value="Genomic_DNA"/>
</dbReference>
<gene>
    <name evidence="3" type="ORF">AXA84_0192</name>
    <name evidence="4" type="ORF">DH96_02385</name>
</gene>
<keyword evidence="6" id="KW-1185">Reference proteome</keyword>
<reference evidence="4 6" key="1">
    <citation type="submission" date="2014-04" db="EMBL/GenBank/DDBJ databases">
        <title>Genome study of Napier grass stunt phytoplasma.</title>
        <authorList>
            <person name="Kawicha P."/>
            <person name="Dickinson M."/>
            <person name="Hodgetts J."/>
        </authorList>
    </citation>
    <scope>NUCLEOTIDE SEQUENCE [LARGE SCALE GENOMIC DNA]</scope>
    <source>
        <strain evidence="4 6">NGS-S10</strain>
    </source>
</reference>
<dbReference type="Proteomes" id="UP000070069">
    <property type="component" value="Unassembled WGS sequence"/>
</dbReference>
<evidence type="ECO:0000313" key="5">
    <source>
        <dbReference type="Proteomes" id="UP000070069"/>
    </source>
</evidence>
<dbReference type="OrthoDB" id="383712at2"/>
<dbReference type="InterPro" id="IPR006059">
    <property type="entry name" value="SBP"/>
</dbReference>
<keyword evidence="2" id="KW-0472">Membrane</keyword>
<dbReference type="SUPFAM" id="SSF53850">
    <property type="entry name" value="Periplasmic binding protein-like II"/>
    <property type="match status" value="1"/>
</dbReference>
<sequence length="543" mass="64822">MVLKVNFKDIFLVIIIFFIILFLILIDNKIKPKTNQQKIVNDYLELEKTMKKNFYNDDLQKQYFKNKKVKIVFWHNLYPQEQILMDKIIKKFKEKFHIEILHFSKGNWGQIYKSISNSLPVNQQPHLSLSYPDHVQSYAKSRKIVPLSLFMANDEDFKNNSQDKFFPSFLSSVSLDENTNHKDFFFFPFLKTTEVMFYNSNILKEIQEKEIKDIELKKIIDDKINKEGIIQKPLFWEELQKIALAIKQKKTQDQSFIPIIIESESNFFIIDSEQNKNSLPSNKKEAEDFLRQNIIKERMMYFKEEFIDKNLLTTTKLSGEGNLQDFFKEQKSCFFISSTRRSSSLINNNFYPEITSFPTSCISDNNKNVFCERNYLLQGSNINLFYSSDQDEMLASWLFLKHLTSKETYTKIIQEGTGVIFSRKDVKEDFEKIKLQNQQHEKQIKQELEKFNNNLSDEEKLNKKKKIFYYKFINFILEFKDDIQNKDQTFFAPSFYEGSAFFRNILTELFINILALENNTKQYNLKKEVDLLFQEAIQRITIY</sequence>
<dbReference type="EMBL" id="JHUK01000007">
    <property type="protein sequence ID" value="RAM57571.1"/>
    <property type="molecule type" value="Genomic_DNA"/>
</dbReference>
<feature type="coiled-coil region" evidence="1">
    <location>
        <begin position="423"/>
        <end position="461"/>
    </location>
</feature>
<dbReference type="AlphaFoldDB" id="A0A139JQS7"/>
<proteinExistence type="predicted"/>
<protein>
    <submittedName>
        <fullName evidence="3">Bacterial extracellular solute-binding family protein</fullName>
    </submittedName>
</protein>
<name>A0A139JQS7_9MOLU</name>
<evidence type="ECO:0000313" key="3">
    <source>
        <dbReference type="EMBL" id="KXT29298.1"/>
    </source>
</evidence>
<evidence type="ECO:0000256" key="1">
    <source>
        <dbReference type="SAM" id="Coils"/>
    </source>
</evidence>
<dbReference type="RefSeq" id="WP_066540210.1">
    <property type="nucleotide sequence ID" value="NZ_JHUK01000007.1"/>
</dbReference>
<comment type="caution">
    <text evidence="3">The sequence shown here is derived from an EMBL/GenBank/DDBJ whole genome shotgun (WGS) entry which is preliminary data.</text>
</comment>
<accession>A0A139JQS7</accession>
<evidence type="ECO:0000256" key="2">
    <source>
        <dbReference type="SAM" id="Phobius"/>
    </source>
</evidence>
<evidence type="ECO:0000313" key="4">
    <source>
        <dbReference type="EMBL" id="RAM57571.1"/>
    </source>
</evidence>
<dbReference type="PATRIC" id="fig|203274.3.peg.349"/>
<dbReference type="Gene3D" id="3.40.190.10">
    <property type="entry name" value="Periplasmic binding protein-like II"/>
    <property type="match status" value="1"/>
</dbReference>
<keyword evidence="1" id="KW-0175">Coiled coil</keyword>
<reference evidence="3 5" key="2">
    <citation type="submission" date="2016-02" db="EMBL/GenBank/DDBJ databases">
        <title>A draft genome sequence of Candidatus Phytoplasma oryzae strain Mbita1, the causative agent of Napier Grass stunt disease in Kenya.</title>
        <authorList>
            <person name="Fischer A."/>
            <person name="Santa-Cruz I."/>
            <person name="Wambua L."/>
            <person name="Olds C."/>
            <person name="Midega C."/>
            <person name="Dickinson M."/>
            <person name="Kawicha P."/>
            <person name="Khan Z."/>
            <person name="Masiga D."/>
            <person name="Jores J."/>
            <person name="Bernd S."/>
        </authorList>
    </citation>
    <scope>NUCLEOTIDE SEQUENCE [LARGE SCALE GENOMIC DNA]</scope>
    <source>
        <strain evidence="3">Mbita1</strain>
    </source>
</reference>
<feature type="transmembrane region" description="Helical" evidence="2">
    <location>
        <begin position="7"/>
        <end position="26"/>
    </location>
</feature>